<feature type="domain" description="Coiled-coil SMC6 And NSE5 INteracting (CANIN)" evidence="3">
    <location>
        <begin position="755"/>
        <end position="1124"/>
    </location>
</feature>
<feature type="compositionally biased region" description="Basic and acidic residues" evidence="2">
    <location>
        <begin position="282"/>
        <end position="295"/>
    </location>
</feature>
<name>A0A834C710_ORYME</name>
<dbReference type="InterPro" id="IPR026161">
    <property type="entry name" value="FAM178"/>
</dbReference>
<feature type="compositionally biased region" description="Acidic residues" evidence="2">
    <location>
        <begin position="684"/>
        <end position="693"/>
    </location>
</feature>
<dbReference type="OrthoDB" id="6158547at2759"/>
<evidence type="ECO:0000313" key="4">
    <source>
        <dbReference type="EMBL" id="KAF6726817.1"/>
    </source>
</evidence>
<evidence type="ECO:0000256" key="2">
    <source>
        <dbReference type="SAM" id="MobiDB-lite"/>
    </source>
</evidence>
<feature type="compositionally biased region" description="Basic and acidic residues" evidence="2">
    <location>
        <begin position="334"/>
        <end position="348"/>
    </location>
</feature>
<dbReference type="EMBL" id="WKFB01000320">
    <property type="protein sequence ID" value="KAF6726817.1"/>
    <property type="molecule type" value="Genomic_DNA"/>
</dbReference>
<evidence type="ECO:0000313" key="5">
    <source>
        <dbReference type="Proteomes" id="UP000646548"/>
    </source>
</evidence>
<dbReference type="InterPro" id="IPR044276">
    <property type="entry name" value="CANIN_dom"/>
</dbReference>
<gene>
    <name evidence="4" type="ORF">FQA47_010511</name>
</gene>
<feature type="compositionally biased region" description="Low complexity" evidence="2">
    <location>
        <begin position="574"/>
        <end position="586"/>
    </location>
</feature>
<feature type="region of interest" description="Disordered" evidence="2">
    <location>
        <begin position="645"/>
        <end position="693"/>
    </location>
</feature>
<comment type="similarity">
    <text evidence="1">Belongs to the FAM178 family.</text>
</comment>
<evidence type="ECO:0000256" key="1">
    <source>
        <dbReference type="ARBA" id="ARBA00010311"/>
    </source>
</evidence>
<sequence length="1348" mass="149599">MQKASENQDNSPRRLSDYSSSKVMGLTPQQPPPQHFTAFPQETPMKPSQIPNKLSHPSLRRLLPLQTPGKERFHPYLHHSGGVPPNNPPNAETPLSKEAGPLKDCVDPHGLVPSSLSSPCSAASPLHATERERKSSLSGSKHLFSAQPVPVSHNRGGSADVSSHGFSQHSSSQCPHNVKDRPPSSHATKHQETESKVATSASNDTQRRHDSLKRHHHHPKTSSGNHNPEPYSGWSSHKRRRESEYRHNNAKKPCPEGSDSSRTSDSSPPSQPARKNSSLLELSHRKARDCTERTPGETLQASSSKHSTSKAGTKETSAGFSEKKDFKSSSSLKPSDESHRRRCEENPKTHHSGTSDVHQKVVSRSRRSGSLDSRPAYSPYSKTDPKREGRKTDHGSSKPPSNWQSSHAAERHKTSRRKPAAVPDDIDQLFTPDPVVVNSGCKSAKPKINVEPIKSPTSDKSSRCSPPVTGCQKTGAAESEPSSVRNSPFTADPGIHTDSPACKTTKAGTDKSPSIETASSPASSTKVGGSSCRRRSDSSSAESAADPVTHVESSVSKTSKENDKTTKSAPSEKSSTSAPGPSNSSSCHKAAHATATENSSTKYKSPICLPSVTLKLVKLEKMNLGFKDKGLKSISTMEYTLVKSGDKQTSHLRISAAPSPDSTPASSSEKQAPERVNKNTSEEGSIDGELDLDQNFECNSNLTQSSDSSEEENLMSLQEIMKPLPKILCTPEKGTFSEPSTPGQHSSQSKSLLSSAMKSVVYKNNLDEMMKEMNNNKKAKEIEAQLLTACNEDLFRIPDSEEMEENPEEGISTEQQEFLQRYSLMSSVIREVPPGEEVFHLERFGCIFNQNMLQLRQCMVNPQTTAQKALLWSSPAQLRLHVNIGLFQEAYDFFLPCPSQVTHFLFKMMSVHNERMVSEKILHILCDIACSAAYQIAKNGSHRFKVWVPSLADVTLVLMNMGVGFVTLFPFENLQPPFTERDLLENDFVKPESPSENEDHIVFHEYNYINVLKYLSYCMGLCPHAYSDDELLLLLSVVEKVSLDTRCILQSSVDVNALLYKIVNNIRDWDAMLPRICVALTDLTEDHQNMCLLVQLLPDHTRGKELRRHLSLCMISKLLEGNCTYQPTQTEFQLAELRPYLPRMQPSALLRGLEQKNPEEDLDILDQQAYYLCYSLLTLANDASNFQVFPPHQKAQLLVLSSELETRIKCDIRESEKCLYRSKLKDLVARIYTKWQMLLQRTRPLNGKLYDYWEPVEIISSSQEEEESPIDEEMDEEEQGSLSADEDEGSTTSEEEEEKIEGMIEEVKDAELSQTSDNEGDGSKNDTKTIAEAATGTQLEAVEEEEMH</sequence>
<feature type="compositionally biased region" description="Polar residues" evidence="2">
    <location>
        <begin position="297"/>
        <end position="319"/>
    </location>
</feature>
<feature type="compositionally biased region" description="Low complexity" evidence="2">
    <location>
        <begin position="258"/>
        <end position="268"/>
    </location>
</feature>
<feature type="compositionally biased region" description="Basic and acidic residues" evidence="2">
    <location>
        <begin position="383"/>
        <end position="396"/>
    </location>
</feature>
<feature type="compositionally biased region" description="Polar residues" evidence="2">
    <location>
        <begin position="1"/>
        <end position="10"/>
    </location>
</feature>
<protein>
    <submittedName>
        <fullName evidence="4">Protein FAM178A</fullName>
    </submittedName>
</protein>
<feature type="compositionally biased region" description="Polar residues" evidence="2">
    <location>
        <begin position="511"/>
        <end position="528"/>
    </location>
</feature>
<feature type="region of interest" description="Disordered" evidence="2">
    <location>
        <begin position="732"/>
        <end position="753"/>
    </location>
</feature>
<evidence type="ECO:0000259" key="3">
    <source>
        <dbReference type="Pfam" id="PF14816"/>
    </source>
</evidence>
<feature type="compositionally biased region" description="Basic and acidic residues" evidence="2">
    <location>
        <begin position="177"/>
        <end position="195"/>
    </location>
</feature>
<reference evidence="4" key="1">
    <citation type="journal article" name="BMC Genomics">
        <title>Long-read sequencing and de novo genome assembly of marine medaka (Oryzias melastigma).</title>
        <authorList>
            <person name="Liang P."/>
            <person name="Saqib H.S.A."/>
            <person name="Ni X."/>
            <person name="Shen Y."/>
        </authorList>
    </citation>
    <scope>NUCLEOTIDE SEQUENCE</scope>
    <source>
        <strain evidence="4">Bigg-433</strain>
    </source>
</reference>
<comment type="caution">
    <text evidence="4">The sequence shown here is derived from an EMBL/GenBank/DDBJ whole genome shotgun (WGS) entry which is preliminary data.</text>
</comment>
<feature type="compositionally biased region" description="Low complexity" evidence="2">
    <location>
        <begin position="655"/>
        <end position="668"/>
    </location>
</feature>
<feature type="compositionally biased region" description="Polar residues" evidence="2">
    <location>
        <begin position="480"/>
        <end position="489"/>
    </location>
</feature>
<feature type="compositionally biased region" description="Basic and acidic residues" evidence="2">
    <location>
        <begin position="671"/>
        <end position="681"/>
    </location>
</feature>
<feature type="compositionally biased region" description="Polar residues" evidence="2">
    <location>
        <begin position="398"/>
        <end position="407"/>
    </location>
</feature>
<organism evidence="4 5">
    <name type="scientific">Oryzias melastigma</name>
    <name type="common">Marine medaka</name>
    <dbReference type="NCBI Taxonomy" id="30732"/>
    <lineage>
        <taxon>Eukaryota</taxon>
        <taxon>Metazoa</taxon>
        <taxon>Chordata</taxon>
        <taxon>Craniata</taxon>
        <taxon>Vertebrata</taxon>
        <taxon>Euteleostomi</taxon>
        <taxon>Actinopterygii</taxon>
        <taxon>Neopterygii</taxon>
        <taxon>Teleostei</taxon>
        <taxon>Neoteleostei</taxon>
        <taxon>Acanthomorphata</taxon>
        <taxon>Ovalentaria</taxon>
        <taxon>Atherinomorphae</taxon>
        <taxon>Beloniformes</taxon>
        <taxon>Adrianichthyidae</taxon>
        <taxon>Oryziinae</taxon>
        <taxon>Oryzias</taxon>
    </lineage>
</organism>
<dbReference type="PANTHER" id="PTHR16046:SF9">
    <property type="entry name" value="SMC5-SMC6 COMPLEX LOCALIZATION FACTOR PROTEIN 2"/>
    <property type="match status" value="1"/>
</dbReference>
<dbReference type="Proteomes" id="UP000646548">
    <property type="component" value="Unassembled WGS sequence"/>
</dbReference>
<feature type="compositionally biased region" description="Low complexity" evidence="2">
    <location>
        <begin position="54"/>
        <end position="65"/>
    </location>
</feature>
<feature type="compositionally biased region" description="Basic residues" evidence="2">
    <location>
        <begin position="210"/>
        <end position="220"/>
    </location>
</feature>
<feature type="compositionally biased region" description="Basic and acidic residues" evidence="2">
    <location>
        <begin position="1300"/>
        <end position="1311"/>
    </location>
</feature>
<feature type="region of interest" description="Disordered" evidence="2">
    <location>
        <begin position="1"/>
        <end position="605"/>
    </location>
</feature>
<feature type="compositionally biased region" description="Low complexity" evidence="2">
    <location>
        <begin position="111"/>
        <end position="127"/>
    </location>
</feature>
<feature type="compositionally biased region" description="Low complexity" evidence="2">
    <location>
        <begin position="162"/>
        <end position="173"/>
    </location>
</feature>
<proteinExistence type="inferred from homology"/>
<dbReference type="Pfam" id="PF14816">
    <property type="entry name" value="CANIN"/>
    <property type="match status" value="1"/>
</dbReference>
<feature type="compositionally biased region" description="Acidic residues" evidence="2">
    <location>
        <begin position="1263"/>
        <end position="1299"/>
    </location>
</feature>
<dbReference type="PANTHER" id="PTHR16046">
    <property type="entry name" value="SMC5-SMC6 COMPLEX LOCALIZATION FACTOR 2"/>
    <property type="match status" value="1"/>
</dbReference>
<accession>A0A834C710</accession>
<feature type="region of interest" description="Disordered" evidence="2">
    <location>
        <begin position="1260"/>
        <end position="1348"/>
    </location>
</feature>